<dbReference type="EMBL" id="JAAIYP010000032">
    <property type="protein sequence ID" value="NFV79609.1"/>
    <property type="molecule type" value="Genomic_DNA"/>
</dbReference>
<accession>A0A7C9UUW8</accession>
<evidence type="ECO:0000313" key="3">
    <source>
        <dbReference type="Proteomes" id="UP000480684"/>
    </source>
</evidence>
<evidence type="ECO:0000256" key="1">
    <source>
        <dbReference type="SAM" id="MobiDB-lite"/>
    </source>
</evidence>
<feature type="compositionally biased region" description="Basic and acidic residues" evidence="1">
    <location>
        <begin position="7"/>
        <end position="20"/>
    </location>
</feature>
<dbReference type="AlphaFoldDB" id="A0A7C9UUW8"/>
<organism evidence="2 3">
    <name type="scientific">Magnetospirillum aberrantis SpK</name>
    <dbReference type="NCBI Taxonomy" id="908842"/>
    <lineage>
        <taxon>Bacteria</taxon>
        <taxon>Pseudomonadati</taxon>
        <taxon>Pseudomonadota</taxon>
        <taxon>Alphaproteobacteria</taxon>
        <taxon>Rhodospirillales</taxon>
        <taxon>Rhodospirillaceae</taxon>
        <taxon>Magnetospirillum</taxon>
    </lineage>
</organism>
<name>A0A7C9UUW8_9PROT</name>
<evidence type="ECO:0000313" key="2">
    <source>
        <dbReference type="EMBL" id="NFV79609.1"/>
    </source>
</evidence>
<comment type="caution">
    <text evidence="2">The sequence shown here is derived from an EMBL/GenBank/DDBJ whole genome shotgun (WGS) entry which is preliminary data.</text>
</comment>
<dbReference type="RefSeq" id="WP_163676303.1">
    <property type="nucleotide sequence ID" value="NZ_JAAIYP010000032.1"/>
</dbReference>
<gene>
    <name evidence="2" type="ORF">G4223_05750</name>
</gene>
<keyword evidence="3" id="KW-1185">Reference proteome</keyword>
<protein>
    <recommendedName>
        <fullName evidence="4">DUF5320 domain-containing protein</fullName>
    </recommendedName>
</protein>
<dbReference type="Proteomes" id="UP000480684">
    <property type="component" value="Unassembled WGS sequence"/>
</dbReference>
<evidence type="ECO:0008006" key="4">
    <source>
        <dbReference type="Google" id="ProtNLM"/>
    </source>
</evidence>
<reference evidence="2 3" key="1">
    <citation type="submission" date="2020-02" db="EMBL/GenBank/DDBJ databases">
        <authorList>
            <person name="Dziuba M."/>
            <person name="Kuznetsov B."/>
            <person name="Mardanov A."/>
            <person name="Ravin N."/>
            <person name="Grouzdev D."/>
        </authorList>
    </citation>
    <scope>NUCLEOTIDE SEQUENCE [LARGE SCALE GENOMIC DNA]</scope>
    <source>
        <strain evidence="2 3">SpK</strain>
    </source>
</reference>
<proteinExistence type="predicted"/>
<feature type="region of interest" description="Disordered" evidence="1">
    <location>
        <begin position="1"/>
        <end position="36"/>
    </location>
</feature>
<sequence>MTDFEEIPPRARFAEQEGWGRGRRGRMRNRGQGQGLGNCRRMGACAPAEDLAAEREALKRRLAYLDQMLAETATPTQPE</sequence>